<dbReference type="PROSITE" id="PS50111">
    <property type="entry name" value="CHEMOTAXIS_TRANSDUC_2"/>
    <property type="match status" value="1"/>
</dbReference>
<evidence type="ECO:0000256" key="5">
    <source>
        <dbReference type="SAM" id="Phobius"/>
    </source>
</evidence>
<comment type="similarity">
    <text evidence="2">Belongs to the methyl-accepting chemotaxis (MCP) protein family.</text>
</comment>
<dbReference type="Gene3D" id="6.10.340.10">
    <property type="match status" value="1"/>
</dbReference>
<evidence type="ECO:0000259" key="7">
    <source>
        <dbReference type="PROSITE" id="PS50885"/>
    </source>
</evidence>
<organism evidence="8 9">
    <name type="scientific">Hominiventricola aquisgranensis</name>
    <dbReference type="NCBI Taxonomy" id="3133164"/>
    <lineage>
        <taxon>Bacteria</taxon>
        <taxon>Bacillati</taxon>
        <taxon>Bacillota</taxon>
        <taxon>Clostridia</taxon>
        <taxon>Lachnospirales</taxon>
        <taxon>Lachnospiraceae</taxon>
        <taxon>Hominiventricola</taxon>
    </lineage>
</organism>
<evidence type="ECO:0000256" key="1">
    <source>
        <dbReference type="ARBA" id="ARBA00022500"/>
    </source>
</evidence>
<dbReference type="Pfam" id="PF00015">
    <property type="entry name" value="MCPsignal"/>
    <property type="match status" value="1"/>
</dbReference>
<protein>
    <submittedName>
        <fullName evidence="8">Methyl-accepting chemotaxis protein</fullName>
    </submittedName>
</protein>
<sequence length="586" mass="63826">MKIGKKLVLGFGVTIVASIILMAISILSVRKMGNLTNDMYEGPFVESTEALEFSRKVYEIESLLSNDILEKKVDRNALDTVAQEAANSMEKLADMDADQSKSLDEVKQISDKIVEIRGRIMDLMEEEEWDEAEEVLSEEYVPAIKACANAAEEVYQQYSVDAANFNAAATRVGEKIVWMILGIFAVLLMIAVVVMFYLVRGITKPIAELESAYGKMSQGYLDQDIEYESEDELGILAESFRVTSQGLHGVVSDLTYLMDEIANGNFNIKTRAEDLYVGDFRPILESIRRMNKNLSSTLSQINDAADQVASGSEQVSSGAQGLSQGATEQASSVEELAATINEISDQVRMTADNAKEAKNQVEDARRELSRSNESMEEMMKAMQEISSKSSEIGKIIKTIEDIAFQTNILALNAAVEAARAGEAGKGFAVVADEVRNLASKSAEAAKNTTLLIEGSIVAVEDGTRIAEQTASAIYATVESTKRAVDTVEKITDAAEQQAESVAEVTQGVDQISSVVQTNSATAEESAAASEELSGQSQILKGLVSRFQLREDGVGVVAYSEPVMDNSCYQEENYQPVASTYDNYSKY</sequence>
<dbReference type="PROSITE" id="PS50885">
    <property type="entry name" value="HAMP"/>
    <property type="match status" value="1"/>
</dbReference>
<dbReference type="SMART" id="SM00304">
    <property type="entry name" value="HAMP"/>
    <property type="match status" value="2"/>
</dbReference>
<comment type="caution">
    <text evidence="8">The sequence shown here is derived from an EMBL/GenBank/DDBJ whole genome shotgun (WGS) entry which is preliminary data.</text>
</comment>
<feature type="region of interest" description="Disordered" evidence="4">
    <location>
        <begin position="355"/>
        <end position="374"/>
    </location>
</feature>
<evidence type="ECO:0000313" key="9">
    <source>
        <dbReference type="Proteomes" id="UP001470288"/>
    </source>
</evidence>
<dbReference type="PANTHER" id="PTHR43531:SF11">
    <property type="entry name" value="METHYL-ACCEPTING CHEMOTAXIS PROTEIN 3"/>
    <property type="match status" value="1"/>
</dbReference>
<dbReference type="Pfam" id="PF00672">
    <property type="entry name" value="HAMP"/>
    <property type="match status" value="1"/>
</dbReference>
<keyword evidence="5" id="KW-0812">Transmembrane</keyword>
<gene>
    <name evidence="8" type="ORF">WMO62_11055</name>
</gene>
<proteinExistence type="inferred from homology"/>
<dbReference type="Proteomes" id="UP001470288">
    <property type="component" value="Unassembled WGS sequence"/>
</dbReference>
<evidence type="ECO:0000313" key="8">
    <source>
        <dbReference type="EMBL" id="MEQ2579360.1"/>
    </source>
</evidence>
<dbReference type="Pfam" id="PF12729">
    <property type="entry name" value="4HB_MCP_1"/>
    <property type="match status" value="1"/>
</dbReference>
<feature type="domain" description="HAMP" evidence="7">
    <location>
        <begin position="200"/>
        <end position="252"/>
    </location>
</feature>
<dbReference type="InterPro" id="IPR004089">
    <property type="entry name" value="MCPsignal_dom"/>
</dbReference>
<dbReference type="PANTHER" id="PTHR43531">
    <property type="entry name" value="PROTEIN ICFG"/>
    <property type="match status" value="1"/>
</dbReference>
<keyword evidence="3" id="KW-0807">Transducer</keyword>
<name>A0ABV1I2F4_9FIRM</name>
<dbReference type="RefSeq" id="WP_349144668.1">
    <property type="nucleotide sequence ID" value="NZ_JBBMFC010000019.1"/>
</dbReference>
<keyword evidence="5" id="KW-1133">Transmembrane helix</keyword>
<evidence type="ECO:0000256" key="2">
    <source>
        <dbReference type="ARBA" id="ARBA00029447"/>
    </source>
</evidence>
<feature type="transmembrane region" description="Helical" evidence="5">
    <location>
        <begin position="7"/>
        <end position="29"/>
    </location>
</feature>
<dbReference type="EMBL" id="JBBMFC010000019">
    <property type="protein sequence ID" value="MEQ2579360.1"/>
    <property type="molecule type" value="Genomic_DNA"/>
</dbReference>
<dbReference type="SMART" id="SM00283">
    <property type="entry name" value="MA"/>
    <property type="match status" value="1"/>
</dbReference>
<dbReference type="SUPFAM" id="SSF58104">
    <property type="entry name" value="Methyl-accepting chemotaxis protein (MCP) signaling domain"/>
    <property type="match status" value="1"/>
</dbReference>
<evidence type="ECO:0000256" key="3">
    <source>
        <dbReference type="PROSITE-ProRule" id="PRU00284"/>
    </source>
</evidence>
<dbReference type="InterPro" id="IPR003660">
    <property type="entry name" value="HAMP_dom"/>
</dbReference>
<evidence type="ECO:0000256" key="4">
    <source>
        <dbReference type="SAM" id="MobiDB-lite"/>
    </source>
</evidence>
<dbReference type="CDD" id="cd11386">
    <property type="entry name" value="MCP_signal"/>
    <property type="match status" value="1"/>
</dbReference>
<dbReference type="InterPro" id="IPR024478">
    <property type="entry name" value="HlyB_4HB_MCP"/>
</dbReference>
<feature type="region of interest" description="Disordered" evidence="4">
    <location>
        <begin position="309"/>
        <end position="330"/>
    </location>
</feature>
<dbReference type="Gene3D" id="1.10.287.950">
    <property type="entry name" value="Methyl-accepting chemotaxis protein"/>
    <property type="match status" value="1"/>
</dbReference>
<evidence type="ECO:0000259" key="6">
    <source>
        <dbReference type="PROSITE" id="PS50111"/>
    </source>
</evidence>
<feature type="domain" description="Methyl-accepting transducer" evidence="6">
    <location>
        <begin position="304"/>
        <end position="533"/>
    </location>
</feature>
<keyword evidence="9" id="KW-1185">Reference proteome</keyword>
<keyword evidence="5" id="KW-0472">Membrane</keyword>
<dbReference type="CDD" id="cd06225">
    <property type="entry name" value="HAMP"/>
    <property type="match status" value="1"/>
</dbReference>
<feature type="transmembrane region" description="Helical" evidence="5">
    <location>
        <begin position="176"/>
        <end position="199"/>
    </location>
</feature>
<accession>A0ABV1I2F4</accession>
<keyword evidence="1" id="KW-0145">Chemotaxis</keyword>
<dbReference type="InterPro" id="IPR051310">
    <property type="entry name" value="MCP_chemotaxis"/>
</dbReference>
<reference evidence="8 9" key="1">
    <citation type="submission" date="2024-03" db="EMBL/GenBank/DDBJ databases">
        <title>Human intestinal bacterial collection.</title>
        <authorList>
            <person name="Pauvert C."/>
            <person name="Hitch T.C.A."/>
            <person name="Clavel T."/>
        </authorList>
    </citation>
    <scope>NUCLEOTIDE SEQUENCE [LARGE SCALE GENOMIC DNA]</scope>
    <source>
        <strain evidence="8 9">CLA-AA-H78B</strain>
    </source>
</reference>
<feature type="compositionally biased region" description="Basic and acidic residues" evidence="4">
    <location>
        <begin position="355"/>
        <end position="370"/>
    </location>
</feature>